<dbReference type="Proteomes" id="UP000028840">
    <property type="component" value="Unassembled WGS sequence"/>
</dbReference>
<dbReference type="VEuPathDB" id="ToxoDB:TGVAND_288890A"/>
<comment type="caution">
    <text evidence="2">The sequence shown here is derived from an EMBL/GenBank/DDBJ whole genome shotgun (WGS) entry which is preliminary data.</text>
</comment>
<name>A0A086Q8C5_TOXGO</name>
<dbReference type="EMBL" id="AEYJ02000598">
    <property type="protein sequence ID" value="KFH08857.1"/>
    <property type="molecule type" value="Genomic_DNA"/>
</dbReference>
<gene>
    <name evidence="2" type="ORF">TGVAND_288890A</name>
</gene>
<feature type="region of interest" description="Disordered" evidence="1">
    <location>
        <begin position="35"/>
        <end position="64"/>
    </location>
</feature>
<evidence type="ECO:0000313" key="2">
    <source>
        <dbReference type="EMBL" id="KFH08857.1"/>
    </source>
</evidence>
<feature type="non-terminal residue" evidence="2">
    <location>
        <position position="86"/>
    </location>
</feature>
<protein>
    <submittedName>
        <fullName evidence="2">Uncharacterized protein</fullName>
    </submittedName>
</protein>
<reference evidence="2 3" key="1">
    <citation type="submission" date="2014-08" db="EMBL/GenBank/DDBJ databases">
        <authorList>
            <person name="Sibley D."/>
            <person name="Venepally P."/>
            <person name="Karamycheva S."/>
            <person name="Hadjithomas M."/>
            <person name="Khan A."/>
            <person name="Brunk B."/>
            <person name="Roos D."/>
            <person name="Caler E."/>
            <person name="Lorenzi H."/>
        </authorList>
    </citation>
    <scope>NUCLEOTIDE SEQUENCE [LARGE SCALE GENOMIC DNA]</scope>
    <source>
        <strain evidence="2 3">VAND</strain>
    </source>
</reference>
<feature type="compositionally biased region" description="Basic and acidic residues" evidence="1">
    <location>
        <begin position="36"/>
        <end position="56"/>
    </location>
</feature>
<reference evidence="2 3" key="2">
    <citation type="journal article" date="2015" name="Eukaryot. Cell">
        <title>Genetic mapping reveals that sinefungin resistance in Toxoplasma gondii is controlled by a putative amino acid transporter locus that can be used as a negative selectable marker.</title>
        <authorList>
            <person name="Behnke M.S."/>
            <person name="Khan A."/>
            <person name="Sibley L.D."/>
        </authorList>
    </citation>
    <scope>NUCLEOTIDE SEQUENCE [LARGE SCALE GENOMIC DNA]</scope>
    <source>
        <strain evidence="2 3">VAND</strain>
    </source>
</reference>
<accession>A0A086Q8C5</accession>
<dbReference type="AlphaFoldDB" id="A0A086Q8C5"/>
<proteinExistence type="predicted"/>
<evidence type="ECO:0000256" key="1">
    <source>
        <dbReference type="SAM" id="MobiDB-lite"/>
    </source>
</evidence>
<evidence type="ECO:0000313" key="3">
    <source>
        <dbReference type="Proteomes" id="UP000028840"/>
    </source>
</evidence>
<organism evidence="2 3">
    <name type="scientific">Toxoplasma gondii VAND</name>
    <dbReference type="NCBI Taxonomy" id="933077"/>
    <lineage>
        <taxon>Eukaryota</taxon>
        <taxon>Sar</taxon>
        <taxon>Alveolata</taxon>
        <taxon>Apicomplexa</taxon>
        <taxon>Conoidasida</taxon>
        <taxon>Coccidia</taxon>
        <taxon>Eucoccidiorida</taxon>
        <taxon>Eimeriorina</taxon>
        <taxon>Sarcocystidae</taxon>
        <taxon>Toxoplasma</taxon>
    </lineage>
</organism>
<sequence>MSVSAFETARQANRERLLRRLVARLLQTYLGVSLPETEKREDQEKEARQREDRLSREEEENEEIVRRNAETAFQFAKANCAVHAFG</sequence>